<dbReference type="HOGENOM" id="CLU_1030556_0_0_1"/>
<evidence type="ECO:0000256" key="1">
    <source>
        <dbReference type="ARBA" id="ARBA00004141"/>
    </source>
</evidence>
<keyword evidence="3" id="KW-0808">Transferase</keyword>
<evidence type="ECO:0000256" key="4">
    <source>
        <dbReference type="ARBA" id="ARBA00022692"/>
    </source>
</evidence>
<dbReference type="CDD" id="cd06421">
    <property type="entry name" value="CESA_CelA_like"/>
    <property type="match status" value="1"/>
</dbReference>
<evidence type="ECO:0000313" key="8">
    <source>
        <dbReference type="Proteomes" id="UP000013521"/>
    </source>
</evidence>
<dbReference type="PANTHER" id="PTHR43867">
    <property type="entry name" value="CELLULOSE SYNTHASE CATALYTIC SUBUNIT A [UDP-FORMING]"/>
    <property type="match status" value="1"/>
</dbReference>
<reference evidence="8" key="1">
    <citation type="journal article" date="2013" name="Genome Announc.">
        <title>Draft genome sequence of Neofusicoccum parvum isolate UCR-NP2, a fungal vascular pathogen associated with grapevine cankers.</title>
        <authorList>
            <person name="Blanco-Ulate B."/>
            <person name="Rolshausen P."/>
            <person name="Cantu D."/>
        </authorList>
    </citation>
    <scope>NUCLEOTIDE SEQUENCE [LARGE SCALE GENOMIC DNA]</scope>
    <source>
        <strain evidence="8">UCR-NP2</strain>
    </source>
</reference>
<dbReference type="Pfam" id="PF13641">
    <property type="entry name" value="Glyco_tranf_2_3"/>
    <property type="match status" value="1"/>
</dbReference>
<dbReference type="KEGG" id="npa:UCRNP2_8403"/>
<dbReference type="InterPro" id="IPR050321">
    <property type="entry name" value="Glycosyltr_2/OpgH_subfam"/>
</dbReference>
<dbReference type="EMBL" id="KB916660">
    <property type="protein sequence ID" value="EOD44885.1"/>
    <property type="molecule type" value="Genomic_DNA"/>
</dbReference>
<organism evidence="7 8">
    <name type="scientific">Botryosphaeria parva (strain UCR-NP2)</name>
    <name type="common">Grapevine canker fungus</name>
    <name type="synonym">Neofusicoccum parvum</name>
    <dbReference type="NCBI Taxonomy" id="1287680"/>
    <lineage>
        <taxon>Eukaryota</taxon>
        <taxon>Fungi</taxon>
        <taxon>Dikarya</taxon>
        <taxon>Ascomycota</taxon>
        <taxon>Pezizomycotina</taxon>
        <taxon>Dothideomycetes</taxon>
        <taxon>Dothideomycetes incertae sedis</taxon>
        <taxon>Botryosphaeriales</taxon>
        <taxon>Botryosphaeriaceae</taxon>
        <taxon>Neofusicoccum</taxon>
    </lineage>
</organism>
<evidence type="ECO:0000256" key="2">
    <source>
        <dbReference type="ARBA" id="ARBA00022676"/>
    </source>
</evidence>
<dbReference type="GO" id="GO:0016757">
    <property type="term" value="F:glycosyltransferase activity"/>
    <property type="evidence" value="ECO:0007669"/>
    <property type="project" value="UniProtKB-KW"/>
</dbReference>
<comment type="subcellular location">
    <subcellularLocation>
        <location evidence="1">Membrane</location>
        <topology evidence="1">Multi-pass membrane protein</topology>
    </subcellularLocation>
</comment>
<name>R1G0E0_BOTPV</name>
<proteinExistence type="predicted"/>
<dbReference type="AlphaFoldDB" id="R1G0E0"/>
<dbReference type="OMA" id="MIAERRW"/>
<keyword evidence="4" id="KW-0812">Transmembrane</keyword>
<evidence type="ECO:0000256" key="6">
    <source>
        <dbReference type="ARBA" id="ARBA00023136"/>
    </source>
</evidence>
<evidence type="ECO:0000256" key="3">
    <source>
        <dbReference type="ARBA" id="ARBA00022679"/>
    </source>
</evidence>
<dbReference type="Proteomes" id="UP000013521">
    <property type="component" value="Unassembled WGS sequence"/>
</dbReference>
<dbReference type="eggNOG" id="ENOG502QVIM">
    <property type="taxonomic scope" value="Eukaryota"/>
</dbReference>
<sequence length="270" mass="29792">MPKILPYQLKTLLDSLAIFVGSWRPKLRLVGDAVPAVDVAIVCCKEPLDVILDTVKAALNTDYPSHRLRLVVSDDGAQPAVAAGVAALQAQHPSRQLLYTARRKTSGDAHKAGNLNHVLRFLAARPGGAAPFLASLDADMIAERRWLRAQLPHLLRDPRLAFTCPPPRFYNVPVDDPLAQSLLVFQRFEEIAKDRVGFPWCTGSGWVMRREALVEVGGFPGLSVTEDLLLGNLILGKGWKAAYALESLQWGLVPDSFHAHVEQRKRWTGQ</sequence>
<keyword evidence="5" id="KW-1133">Transmembrane helix</keyword>
<keyword evidence="2" id="KW-0328">Glycosyltransferase</keyword>
<dbReference type="Gene3D" id="3.90.550.10">
    <property type="entry name" value="Spore Coat Polysaccharide Biosynthesis Protein SpsA, Chain A"/>
    <property type="match status" value="1"/>
</dbReference>
<dbReference type="GO" id="GO:0016020">
    <property type="term" value="C:membrane"/>
    <property type="evidence" value="ECO:0007669"/>
    <property type="project" value="UniProtKB-SubCell"/>
</dbReference>
<accession>R1G0E0</accession>
<dbReference type="PANTHER" id="PTHR43867:SF2">
    <property type="entry name" value="CELLULOSE SYNTHASE CATALYTIC SUBUNIT A [UDP-FORMING]"/>
    <property type="match status" value="1"/>
</dbReference>
<dbReference type="SUPFAM" id="SSF53448">
    <property type="entry name" value="Nucleotide-diphospho-sugar transferases"/>
    <property type="match status" value="1"/>
</dbReference>
<keyword evidence="6" id="KW-0472">Membrane</keyword>
<dbReference type="InterPro" id="IPR029044">
    <property type="entry name" value="Nucleotide-diphossugar_trans"/>
</dbReference>
<protein>
    <submittedName>
        <fullName evidence="7">Putative glycosyl protein</fullName>
    </submittedName>
</protein>
<gene>
    <name evidence="7" type="ORF">UCRNP2_8403</name>
</gene>
<evidence type="ECO:0000256" key="5">
    <source>
        <dbReference type="ARBA" id="ARBA00022989"/>
    </source>
</evidence>
<evidence type="ECO:0000313" key="7">
    <source>
        <dbReference type="EMBL" id="EOD44885.1"/>
    </source>
</evidence>
<dbReference type="OrthoDB" id="72851at2759"/>